<organism evidence="12 13">
    <name type="scientific">Chelatococcus caeni</name>
    <dbReference type="NCBI Taxonomy" id="1348468"/>
    <lineage>
        <taxon>Bacteria</taxon>
        <taxon>Pseudomonadati</taxon>
        <taxon>Pseudomonadota</taxon>
        <taxon>Alphaproteobacteria</taxon>
        <taxon>Hyphomicrobiales</taxon>
        <taxon>Chelatococcaceae</taxon>
        <taxon>Chelatococcus</taxon>
    </lineage>
</organism>
<reference evidence="12 13" key="1">
    <citation type="submission" date="2020-08" db="EMBL/GenBank/DDBJ databases">
        <title>Genomic Encyclopedia of Type Strains, Phase IV (KMG-IV): sequencing the most valuable type-strain genomes for metagenomic binning, comparative biology and taxonomic classification.</title>
        <authorList>
            <person name="Goeker M."/>
        </authorList>
    </citation>
    <scope>NUCLEOTIDE SEQUENCE [LARGE SCALE GENOMIC DNA]</scope>
    <source>
        <strain evidence="12 13">DSM 103737</strain>
    </source>
</reference>
<dbReference type="SUPFAM" id="SSF46600">
    <property type="entry name" value="C-terminal UvrC-binding domain of UvrB"/>
    <property type="match status" value="1"/>
</dbReference>
<dbReference type="InterPro" id="IPR001943">
    <property type="entry name" value="UVR_dom"/>
</dbReference>
<dbReference type="GO" id="GO:0006289">
    <property type="term" value="P:nucleotide-excision repair"/>
    <property type="evidence" value="ECO:0007669"/>
    <property type="project" value="UniProtKB-UniRule"/>
</dbReference>
<dbReference type="AlphaFoldDB" id="A0A840C3K1"/>
<evidence type="ECO:0000259" key="11">
    <source>
        <dbReference type="PROSITE" id="PS50165"/>
    </source>
</evidence>
<dbReference type="CDD" id="cd10434">
    <property type="entry name" value="GIY-YIG_UvrC_Cho"/>
    <property type="match status" value="1"/>
</dbReference>
<comment type="function">
    <text evidence="7">The UvrABC repair system catalyzes the recognition and processing of DNA lesions. UvrC both incises the 5' and 3' sides of the lesion. The N-terminal half is responsible for the 3' incision and the C-terminal half is responsible for the 5' incision.</text>
</comment>
<sequence>MTADDSKSGRGPAPQDEAVLVEVGENGGELREIEHLVADAPASVRAGAEVIRDFWKTLPNSPGVYRMIDAAGDVLYVGKARSLKKRVANYMRGIGHGGHRTMRMIAETAAMEFVTTQTETEALLLEANLIKQLRPRYNVLLRDDKSFPYILITGDHAAPQLVKHRGARTRKGNYYGPFANAGAVTRTVNALQRAFLLRTCTDSYYENRTRPCLLFQIKRCAAPCTGEISLADYGHLVEEARGFLSGRSSAVKEMLAGEMQAASEALEFERAARYRDRLAALSAVQTSQDINPQGVEEADVFALDEQAGQFCVQVFFFRNHQNWGNRAYFPKADKSLPPEEVLTSFIAQFYDDKPCPRLVLVSHEPAERDLLVDALSARAGQRVEIAAPKRGEKRDLVAHAAQNAREALGRRLADTSSQRKLLAAVGEALGLAEAPRRIEVYDNSHISGTNAVGAMIVAGADGFMKSHYRTFNIRSQDLTPGDDYGMMREVMQRRFARLLKEAPRGEADEPGIFEQTGADPSPSQVGYSRLAHTSAELGQARVPAEGGSVRRTETGGVLSAAPAQAPSVGLRPPPPPVGEDQVAPGLPDLPPETDRDEDEAFPAWPDLVLIDGGKGQLEAARQVLAELRITDVPLVGVAKGADRDAGRETFVIPGREPFRLPPRDPALYFIQRLRDEAHRFAIGTHRAKRKRDIGRNPLDEIAGVGPARKRALLHHFGTAKAVSRASLDDLQRVPGINAATARLVYDFFHETDGR</sequence>
<dbReference type="GO" id="GO:0009381">
    <property type="term" value="F:excinuclease ABC activity"/>
    <property type="evidence" value="ECO:0007669"/>
    <property type="project" value="UniProtKB-UniRule"/>
</dbReference>
<comment type="similarity">
    <text evidence="7">Belongs to the UvrC family.</text>
</comment>
<evidence type="ECO:0000259" key="9">
    <source>
        <dbReference type="PROSITE" id="PS50151"/>
    </source>
</evidence>
<dbReference type="GO" id="GO:0009432">
    <property type="term" value="P:SOS response"/>
    <property type="evidence" value="ECO:0007669"/>
    <property type="project" value="UniProtKB-UniRule"/>
</dbReference>
<dbReference type="InterPro" id="IPR001162">
    <property type="entry name" value="UvrC_RNase_H_dom"/>
</dbReference>
<dbReference type="NCBIfam" id="NF001824">
    <property type="entry name" value="PRK00558.1-5"/>
    <property type="match status" value="1"/>
</dbReference>
<comment type="subcellular location">
    <subcellularLocation>
        <location evidence="7">Cytoplasm</location>
    </subcellularLocation>
</comment>
<feature type="domain" description="UVR" evidence="9">
    <location>
        <begin position="249"/>
        <end position="284"/>
    </location>
</feature>
<evidence type="ECO:0000256" key="3">
    <source>
        <dbReference type="ARBA" id="ARBA00022769"/>
    </source>
</evidence>
<dbReference type="NCBIfam" id="TIGR00194">
    <property type="entry name" value="uvrC"/>
    <property type="match status" value="1"/>
</dbReference>
<dbReference type="PANTHER" id="PTHR30562">
    <property type="entry name" value="UVRC/OXIDOREDUCTASE"/>
    <property type="match status" value="1"/>
</dbReference>
<dbReference type="InterPro" id="IPR004791">
    <property type="entry name" value="UvrC"/>
</dbReference>
<keyword evidence="3 7" id="KW-0228">DNA excision</keyword>
<evidence type="ECO:0000256" key="7">
    <source>
        <dbReference type="HAMAP-Rule" id="MF_00203"/>
    </source>
</evidence>
<protein>
    <recommendedName>
        <fullName evidence="7">UvrABC system protein C</fullName>
        <shortName evidence="7">Protein UvrC</shortName>
    </recommendedName>
    <alternativeName>
        <fullName evidence="7">Excinuclease ABC subunit C</fullName>
    </alternativeName>
</protein>
<dbReference type="Proteomes" id="UP000577362">
    <property type="component" value="Unassembled WGS sequence"/>
</dbReference>
<dbReference type="InterPro" id="IPR038476">
    <property type="entry name" value="UvrC_RNase_H_dom_sf"/>
</dbReference>
<dbReference type="PANTHER" id="PTHR30562:SF1">
    <property type="entry name" value="UVRABC SYSTEM PROTEIN C"/>
    <property type="match status" value="1"/>
</dbReference>
<dbReference type="SMART" id="SM00278">
    <property type="entry name" value="HhH1"/>
    <property type="match status" value="2"/>
</dbReference>
<dbReference type="Pfam" id="PF08459">
    <property type="entry name" value="UvrC_RNaseH_dom"/>
    <property type="match status" value="1"/>
</dbReference>
<dbReference type="InterPro" id="IPR035901">
    <property type="entry name" value="GIY-YIG_endonuc_sf"/>
</dbReference>
<feature type="domain" description="UvrC family homology region profile" evidence="11">
    <location>
        <begin position="300"/>
        <end position="624"/>
    </location>
</feature>
<dbReference type="GO" id="GO:0003677">
    <property type="term" value="F:DNA binding"/>
    <property type="evidence" value="ECO:0007669"/>
    <property type="project" value="UniProtKB-UniRule"/>
</dbReference>
<dbReference type="FunFam" id="3.40.1440.10:FF:000001">
    <property type="entry name" value="UvrABC system protein C"/>
    <property type="match status" value="1"/>
</dbReference>
<dbReference type="SMART" id="SM00465">
    <property type="entry name" value="GIYc"/>
    <property type="match status" value="1"/>
</dbReference>
<keyword evidence="13" id="KW-1185">Reference proteome</keyword>
<dbReference type="Pfam" id="PF02151">
    <property type="entry name" value="UVR"/>
    <property type="match status" value="1"/>
</dbReference>
<dbReference type="EMBL" id="JACIEN010000003">
    <property type="protein sequence ID" value="MBB4018069.1"/>
    <property type="molecule type" value="Genomic_DNA"/>
</dbReference>
<dbReference type="Pfam" id="PF01541">
    <property type="entry name" value="GIY-YIG"/>
    <property type="match status" value="1"/>
</dbReference>
<comment type="subunit">
    <text evidence="7">Interacts with UvrB in an incision complex.</text>
</comment>
<dbReference type="PROSITE" id="PS50165">
    <property type="entry name" value="UVRC"/>
    <property type="match status" value="1"/>
</dbReference>
<dbReference type="InterPro" id="IPR050066">
    <property type="entry name" value="UvrABC_protein_C"/>
</dbReference>
<dbReference type="InterPro" id="IPR003583">
    <property type="entry name" value="Hlx-hairpin-Hlx_DNA-bd_motif"/>
</dbReference>
<dbReference type="InterPro" id="IPR036876">
    <property type="entry name" value="UVR_dom_sf"/>
</dbReference>
<keyword evidence="5 7" id="KW-0234">DNA repair</keyword>
<feature type="domain" description="GIY-YIG" evidence="10">
    <location>
        <begin position="60"/>
        <end position="139"/>
    </location>
</feature>
<evidence type="ECO:0000256" key="4">
    <source>
        <dbReference type="ARBA" id="ARBA00022881"/>
    </source>
</evidence>
<evidence type="ECO:0000313" key="13">
    <source>
        <dbReference type="Proteomes" id="UP000577362"/>
    </source>
</evidence>
<feature type="region of interest" description="Disordered" evidence="8">
    <location>
        <begin position="556"/>
        <end position="599"/>
    </location>
</feature>
<name>A0A840C3K1_9HYPH</name>
<keyword evidence="6 7" id="KW-0742">SOS response</keyword>
<dbReference type="Gene3D" id="3.40.1440.10">
    <property type="entry name" value="GIY-YIG endonuclease"/>
    <property type="match status" value="1"/>
</dbReference>
<keyword evidence="1 7" id="KW-0963">Cytoplasm</keyword>
<evidence type="ECO:0000256" key="8">
    <source>
        <dbReference type="SAM" id="MobiDB-lite"/>
    </source>
</evidence>
<dbReference type="PROSITE" id="PS50151">
    <property type="entry name" value="UVR"/>
    <property type="match status" value="1"/>
</dbReference>
<dbReference type="InterPro" id="IPR010994">
    <property type="entry name" value="RuvA_2-like"/>
</dbReference>
<dbReference type="SUPFAM" id="SSF82771">
    <property type="entry name" value="GIY-YIG endonuclease"/>
    <property type="match status" value="1"/>
</dbReference>
<evidence type="ECO:0000256" key="2">
    <source>
        <dbReference type="ARBA" id="ARBA00022763"/>
    </source>
</evidence>
<dbReference type="RefSeq" id="WP_246373089.1">
    <property type="nucleotide sequence ID" value="NZ_JACIEN010000003.1"/>
</dbReference>
<feature type="region of interest" description="Disordered" evidence="8">
    <location>
        <begin position="505"/>
        <end position="526"/>
    </location>
</feature>
<comment type="caution">
    <text evidence="12">The sequence shown here is derived from an EMBL/GenBank/DDBJ whole genome shotgun (WGS) entry which is preliminary data.</text>
</comment>
<dbReference type="Pfam" id="PF22920">
    <property type="entry name" value="UvrC_RNaseH"/>
    <property type="match status" value="1"/>
</dbReference>
<keyword evidence="2 7" id="KW-0227">DNA damage</keyword>
<gene>
    <name evidence="7" type="primary">uvrC</name>
    <name evidence="12" type="ORF">GGR16_003103</name>
</gene>
<evidence type="ECO:0000313" key="12">
    <source>
        <dbReference type="EMBL" id="MBB4018069.1"/>
    </source>
</evidence>
<proteinExistence type="inferred from homology"/>
<dbReference type="InterPro" id="IPR047296">
    <property type="entry name" value="GIY-YIG_UvrC_Cho"/>
</dbReference>
<evidence type="ECO:0000256" key="5">
    <source>
        <dbReference type="ARBA" id="ARBA00023204"/>
    </source>
</evidence>
<evidence type="ECO:0000256" key="1">
    <source>
        <dbReference type="ARBA" id="ARBA00022490"/>
    </source>
</evidence>
<dbReference type="PROSITE" id="PS50164">
    <property type="entry name" value="GIY_YIG"/>
    <property type="match status" value="1"/>
</dbReference>
<evidence type="ECO:0000256" key="6">
    <source>
        <dbReference type="ARBA" id="ARBA00023236"/>
    </source>
</evidence>
<accession>A0A840C3K1</accession>
<dbReference type="GO" id="GO:0005737">
    <property type="term" value="C:cytoplasm"/>
    <property type="evidence" value="ECO:0007669"/>
    <property type="project" value="UniProtKB-SubCell"/>
</dbReference>
<evidence type="ECO:0000259" key="10">
    <source>
        <dbReference type="PROSITE" id="PS50164"/>
    </source>
</evidence>
<keyword evidence="4 7" id="KW-0267">Excision nuclease</keyword>
<dbReference type="Gene3D" id="1.10.150.20">
    <property type="entry name" value="5' to 3' exonuclease, C-terminal subdomain"/>
    <property type="match status" value="1"/>
</dbReference>
<dbReference type="Gene3D" id="3.30.420.340">
    <property type="entry name" value="UvrC, RNAse H endonuclease domain"/>
    <property type="match status" value="2"/>
</dbReference>
<dbReference type="Gene3D" id="4.10.860.10">
    <property type="entry name" value="UVR domain"/>
    <property type="match status" value="1"/>
</dbReference>
<dbReference type="HAMAP" id="MF_00203">
    <property type="entry name" value="UvrC"/>
    <property type="match status" value="1"/>
</dbReference>
<dbReference type="SUPFAM" id="SSF47781">
    <property type="entry name" value="RuvA domain 2-like"/>
    <property type="match status" value="1"/>
</dbReference>
<dbReference type="Pfam" id="PF14520">
    <property type="entry name" value="HHH_5"/>
    <property type="match status" value="1"/>
</dbReference>
<dbReference type="GO" id="GO:0009380">
    <property type="term" value="C:excinuclease repair complex"/>
    <property type="evidence" value="ECO:0007669"/>
    <property type="project" value="InterPro"/>
</dbReference>
<dbReference type="InterPro" id="IPR000305">
    <property type="entry name" value="GIY-YIG_endonuc"/>
</dbReference>